<proteinExistence type="predicted"/>
<feature type="domain" description="Ground-like" evidence="1">
    <location>
        <begin position="278"/>
        <end position="358"/>
    </location>
</feature>
<sequence>MITILNYPLSMTSKNTGKVFNFKKSQEIRKKLRRQNIKKVNRSDGTPVVDNVATAKFLKNLLKKNRGIENSILNNNIYKVKSYYATKSNETFLQDLANQIENLEIELQNETTKGEVNSLKYGIKHEILHKNNMTLVRILPLYKSVKKKVKQGFPNYVERIEANKKQIVMPLSTTHRNKTFGGLIVRTTSNELNHAATINLKNNLPRKRVTVLFSPLISTQQILHAHALGTPIDRKLSGPSKLVSFGNNVFLTNKMVKDSHLPSSYSFNHCFINENGFICCNKFLEFLMKRSYKKLKMENNFHDCNVHKIANRLQRDCEKMFNASFEVIVGIDDFALKAHFAGDLMCKIEQDGRFIVAYAISTSNHK</sequence>
<dbReference type="AlphaFoldDB" id="A0A1I7WB36"/>
<dbReference type="WBParaSite" id="Hba_01886">
    <property type="protein sequence ID" value="Hba_01886"/>
    <property type="gene ID" value="Hba_01886"/>
</dbReference>
<keyword evidence="2" id="KW-1185">Reference proteome</keyword>
<dbReference type="PANTHER" id="PTHR31967:SF20">
    <property type="entry name" value="GROUND-LIKE DOMAIN-CONTAINING PROTEIN"/>
    <property type="match status" value="1"/>
</dbReference>
<dbReference type="Proteomes" id="UP000095283">
    <property type="component" value="Unplaced"/>
</dbReference>
<name>A0A1I7WB36_HETBA</name>
<organism evidence="2 3">
    <name type="scientific">Heterorhabditis bacteriophora</name>
    <name type="common">Entomopathogenic nematode worm</name>
    <dbReference type="NCBI Taxonomy" id="37862"/>
    <lineage>
        <taxon>Eukaryota</taxon>
        <taxon>Metazoa</taxon>
        <taxon>Ecdysozoa</taxon>
        <taxon>Nematoda</taxon>
        <taxon>Chromadorea</taxon>
        <taxon>Rhabditida</taxon>
        <taxon>Rhabditina</taxon>
        <taxon>Rhabditomorpha</taxon>
        <taxon>Strongyloidea</taxon>
        <taxon>Heterorhabditidae</taxon>
        <taxon>Heterorhabditis</taxon>
    </lineage>
</organism>
<dbReference type="InterPro" id="IPR007284">
    <property type="entry name" value="Ground-like_dom"/>
</dbReference>
<protein>
    <submittedName>
        <fullName evidence="3">Ground-like domain-containing protein</fullName>
    </submittedName>
</protein>
<dbReference type="Pfam" id="PF04155">
    <property type="entry name" value="Ground-like"/>
    <property type="match status" value="1"/>
</dbReference>
<evidence type="ECO:0000313" key="3">
    <source>
        <dbReference type="WBParaSite" id="Hba_01886"/>
    </source>
</evidence>
<accession>A0A1I7WB36</accession>
<evidence type="ECO:0000313" key="2">
    <source>
        <dbReference type="Proteomes" id="UP000095283"/>
    </source>
</evidence>
<evidence type="ECO:0000259" key="1">
    <source>
        <dbReference type="Pfam" id="PF04155"/>
    </source>
</evidence>
<reference evidence="3" key="1">
    <citation type="submission" date="2016-11" db="UniProtKB">
        <authorList>
            <consortium name="WormBaseParasite"/>
        </authorList>
    </citation>
    <scope>IDENTIFICATION</scope>
</reference>
<dbReference type="PANTHER" id="PTHR31967">
    <property type="entry name" value="GROUNDHOG (HEDGEHOG-LIKE FAMILY)-RELATED"/>
    <property type="match status" value="1"/>
</dbReference>